<dbReference type="PANTHER" id="PTHR11486">
    <property type="entry name" value="FIBROBLAST GROWTH FACTOR"/>
    <property type="match status" value="1"/>
</dbReference>
<dbReference type="GeneID" id="105909155"/>
<dbReference type="PRINTS" id="PR00263">
    <property type="entry name" value="HBGFFGF"/>
</dbReference>
<dbReference type="PRINTS" id="PR00262">
    <property type="entry name" value="IL1HBGF"/>
</dbReference>
<comment type="similarity">
    <text evidence="1 2">Belongs to the heparin-binding growth factors family.</text>
</comment>
<accession>A0A6P8FW56</accession>
<dbReference type="RefSeq" id="XP_031427635.1">
    <property type="nucleotide sequence ID" value="XM_031571775.2"/>
</dbReference>
<dbReference type="AlphaFoldDB" id="A0A6P8FW56"/>
<dbReference type="SMART" id="SM00442">
    <property type="entry name" value="FGF"/>
    <property type="match status" value="1"/>
</dbReference>
<dbReference type="Pfam" id="PF00167">
    <property type="entry name" value="FGF"/>
    <property type="match status" value="1"/>
</dbReference>
<dbReference type="Proteomes" id="UP000515152">
    <property type="component" value="Chromosome 8"/>
</dbReference>
<dbReference type="PROSITE" id="PS00247">
    <property type="entry name" value="HBGF_FGF"/>
    <property type="match status" value="1"/>
</dbReference>
<evidence type="ECO:0000256" key="1">
    <source>
        <dbReference type="ARBA" id="ARBA00007936"/>
    </source>
</evidence>
<evidence type="ECO:0000313" key="4">
    <source>
        <dbReference type="RefSeq" id="XP_031427635.1"/>
    </source>
</evidence>
<reference evidence="4" key="1">
    <citation type="submission" date="2025-08" db="UniProtKB">
        <authorList>
            <consortium name="RefSeq"/>
        </authorList>
    </citation>
    <scope>IDENTIFICATION</scope>
</reference>
<dbReference type="SUPFAM" id="SSF50353">
    <property type="entry name" value="Cytokine"/>
    <property type="match status" value="1"/>
</dbReference>
<dbReference type="InterPro" id="IPR002209">
    <property type="entry name" value="Fibroblast_GF_fam"/>
</dbReference>
<dbReference type="GO" id="GO:0008083">
    <property type="term" value="F:growth factor activity"/>
    <property type="evidence" value="ECO:0007669"/>
    <property type="project" value="InterPro"/>
</dbReference>
<sequence>MLNGEPIEVEMKWEPACFPPQRHLPGTGRPAALYRMAEGEIALLHLGPETFEPNHPDHTALKRLYCKNGGHHLRLQTDGTVDGSRNENDLNTVLRVQAVSLGVVVITGKETELYLAMDQNGRLYGSASLNDECYFLEHMEENHYNTYRSNKYRDGQWYVGLKKDGRSKVGPQTSIGQKGVLFLPRPIGGS</sequence>
<dbReference type="Gene3D" id="2.80.10.50">
    <property type="match status" value="1"/>
</dbReference>
<dbReference type="InterPro" id="IPR008996">
    <property type="entry name" value="IL1/FGF"/>
</dbReference>
<organism evidence="3 4">
    <name type="scientific">Clupea harengus</name>
    <name type="common">Atlantic herring</name>
    <dbReference type="NCBI Taxonomy" id="7950"/>
    <lineage>
        <taxon>Eukaryota</taxon>
        <taxon>Metazoa</taxon>
        <taxon>Chordata</taxon>
        <taxon>Craniata</taxon>
        <taxon>Vertebrata</taxon>
        <taxon>Euteleostomi</taxon>
        <taxon>Actinopterygii</taxon>
        <taxon>Neopterygii</taxon>
        <taxon>Teleostei</taxon>
        <taxon>Clupei</taxon>
        <taxon>Clupeiformes</taxon>
        <taxon>Clupeoidei</taxon>
        <taxon>Clupeidae</taxon>
        <taxon>Clupea</taxon>
    </lineage>
</organism>
<evidence type="ECO:0000256" key="2">
    <source>
        <dbReference type="RuleBase" id="RU049442"/>
    </source>
</evidence>
<evidence type="ECO:0000313" key="3">
    <source>
        <dbReference type="Proteomes" id="UP000515152"/>
    </source>
</evidence>
<gene>
    <name evidence="4" type="primary">LOC105909155</name>
</gene>
<name>A0A6P8FW56_CLUHA</name>
<keyword evidence="3" id="KW-1185">Reference proteome</keyword>
<proteinExistence type="inferred from homology"/>
<dbReference type="OrthoDB" id="5987799at2759"/>
<protein>
    <recommendedName>
        <fullName evidence="2">Fibroblast growth factor</fullName>
        <shortName evidence="2">FGF</shortName>
    </recommendedName>
</protein>